<dbReference type="PANTHER" id="PTHR42732:SF2">
    <property type="entry name" value="BETA-MANNOSIDASE"/>
    <property type="match status" value="1"/>
</dbReference>
<dbReference type="Pfam" id="PF02836">
    <property type="entry name" value="Glyco_hydro_2_C"/>
    <property type="match status" value="1"/>
</dbReference>
<dbReference type="OrthoDB" id="1007335at2"/>
<feature type="domain" description="Glycoside hydrolase family 2 catalytic" evidence="6">
    <location>
        <begin position="357"/>
        <end position="482"/>
    </location>
</feature>
<gene>
    <name evidence="8" type="ORF">CGL56_08350</name>
</gene>
<evidence type="ECO:0000256" key="2">
    <source>
        <dbReference type="ARBA" id="ARBA00022801"/>
    </source>
</evidence>
<evidence type="ECO:0000313" key="9">
    <source>
        <dbReference type="Proteomes" id="UP000226437"/>
    </source>
</evidence>
<feature type="domain" description="Beta-mannosidase-like galactose-binding" evidence="7">
    <location>
        <begin position="104"/>
        <end position="182"/>
    </location>
</feature>
<dbReference type="Gene3D" id="2.60.40.10">
    <property type="entry name" value="Immunoglobulins"/>
    <property type="match status" value="1"/>
</dbReference>
<dbReference type="SUPFAM" id="SSF51445">
    <property type="entry name" value="(Trans)glycosidases"/>
    <property type="match status" value="1"/>
</dbReference>
<proteinExistence type="inferred from homology"/>
<dbReference type="PANTHER" id="PTHR42732">
    <property type="entry name" value="BETA-GALACTOSIDASE"/>
    <property type="match status" value="1"/>
</dbReference>
<dbReference type="GO" id="GO:0005975">
    <property type="term" value="P:carbohydrate metabolic process"/>
    <property type="evidence" value="ECO:0007669"/>
    <property type="project" value="InterPro"/>
</dbReference>
<evidence type="ECO:0000259" key="6">
    <source>
        <dbReference type="Pfam" id="PF02836"/>
    </source>
</evidence>
<dbReference type="EMBL" id="PDLO01000002">
    <property type="protein sequence ID" value="PHK99453.1"/>
    <property type="molecule type" value="Genomic_DNA"/>
</dbReference>
<name>A0A2G0CHJ6_9BACT</name>
<evidence type="ECO:0000259" key="5">
    <source>
        <dbReference type="Pfam" id="PF00703"/>
    </source>
</evidence>
<dbReference type="InterPro" id="IPR036156">
    <property type="entry name" value="Beta-gal/glucu_dom_sf"/>
</dbReference>
<dbReference type="RefSeq" id="WP_099106068.1">
    <property type="nucleotide sequence ID" value="NZ_JAATJF010000002.1"/>
</dbReference>
<organism evidence="8 9">
    <name type="scientific">Neolewinella marina</name>
    <dbReference type="NCBI Taxonomy" id="438751"/>
    <lineage>
        <taxon>Bacteria</taxon>
        <taxon>Pseudomonadati</taxon>
        <taxon>Bacteroidota</taxon>
        <taxon>Saprospiria</taxon>
        <taxon>Saprospirales</taxon>
        <taxon>Lewinellaceae</taxon>
        <taxon>Neolewinella</taxon>
    </lineage>
</organism>
<dbReference type="InterPro" id="IPR006103">
    <property type="entry name" value="Glyco_hydro_2_cat"/>
</dbReference>
<dbReference type="GO" id="GO:0004553">
    <property type="term" value="F:hydrolase activity, hydrolyzing O-glycosyl compounds"/>
    <property type="evidence" value="ECO:0007669"/>
    <property type="project" value="InterPro"/>
</dbReference>
<dbReference type="InterPro" id="IPR008979">
    <property type="entry name" value="Galactose-bd-like_sf"/>
</dbReference>
<protein>
    <submittedName>
        <fullName evidence="8">Beta-galactosidase</fullName>
    </submittedName>
</protein>
<dbReference type="AlphaFoldDB" id="A0A2G0CHJ6"/>
<feature type="chain" id="PRO_5013881282" evidence="4">
    <location>
        <begin position="19"/>
        <end position="769"/>
    </location>
</feature>
<dbReference type="Gene3D" id="2.60.120.260">
    <property type="entry name" value="Galactose-binding domain-like"/>
    <property type="match status" value="1"/>
</dbReference>
<dbReference type="Pfam" id="PF22666">
    <property type="entry name" value="Glyco_hydro_2_N2"/>
    <property type="match status" value="1"/>
</dbReference>
<comment type="similarity">
    <text evidence="1">Belongs to the glycosyl hydrolase 2 family.</text>
</comment>
<keyword evidence="9" id="KW-1185">Reference proteome</keyword>
<dbReference type="InterPro" id="IPR051913">
    <property type="entry name" value="GH2_Domain-Containing"/>
</dbReference>
<dbReference type="InterPro" id="IPR006102">
    <property type="entry name" value="Ig-like_GH2"/>
</dbReference>
<evidence type="ECO:0000313" key="8">
    <source>
        <dbReference type="EMBL" id="PHK99453.1"/>
    </source>
</evidence>
<sequence length="769" mass="86855">MRTLLLVLSWFTATTLVAQERGVLDFDLSTPWTDQVNRNQPWDVYPRPQMTREGWTNLNGPWDYAIRPVAESQAPARWDGKILVPFAVESQLSGVKKLVGEDHYLWYRRNFTAPRLADGERLLLHFGAVDFRATVYVNGQVVGGHEGGYVPFSFDVTPYLKGRGAQELSVRVWDPTDAGLQPRGKQVNEPGGIFYTPVTGIWQTVWLEVVPGDHLTDLRITPNVDEAAVDVQLLTSPLSRDLTARLSLTRADGSEVTVQEVPLVAGSASAAVRLPLSEARLWSPEDPYLYPLEVVLTDRNGMVVDRVDSYVGMRKVSLGKDANGYTVLLLNDQPYFQFGPLDQGWWPDGLYTAPTPEAMVFDIEMTKKWGFNMLRKHVKTEPATFYHACDTLGVLVWQDMPSGYIHDRTFVAPEAARDARQPFADRIHFEREYREMIDALYDFPSIVVWVPFNEGWGQYDTERIADWTRAYDPSRLVDAPSGWTDRGVGDMYDAHLYPGPGMEAPEENRASVLGEFGGLGLVVPDHLWWDKRNWGYQSYTNQEELNAGFRSLIEALYGLRARGLGAAIYTQTTDVEGEVNGLMTYDRKVMKLDTNRSPELFAPLYAAAPRHRVLLPTSKTEPQLWQMVTAEGEDLLADGRLPEDAPVRRVNGPFATYADFFQPRGTQWAVDEFLYLSRSFRVNRLPQHLFAEFYNQRVDFVVYLNGELLMDVKAGGGGFGHYNVRRIDDSLSQLREGENTVTIRVKRAGDAENLSFDFGLFGTETTGGR</sequence>
<keyword evidence="2" id="KW-0378">Hydrolase</keyword>
<dbReference type="InterPro" id="IPR013783">
    <property type="entry name" value="Ig-like_fold"/>
</dbReference>
<feature type="signal peptide" evidence="4">
    <location>
        <begin position="1"/>
        <end position="18"/>
    </location>
</feature>
<evidence type="ECO:0000256" key="3">
    <source>
        <dbReference type="ARBA" id="ARBA00023295"/>
    </source>
</evidence>
<evidence type="ECO:0000259" key="7">
    <source>
        <dbReference type="Pfam" id="PF22666"/>
    </source>
</evidence>
<dbReference type="SUPFAM" id="SSF49303">
    <property type="entry name" value="beta-Galactosidase/glucuronidase domain"/>
    <property type="match status" value="1"/>
</dbReference>
<keyword evidence="3" id="KW-0326">Glycosidase</keyword>
<dbReference type="Proteomes" id="UP000226437">
    <property type="component" value="Unassembled WGS sequence"/>
</dbReference>
<evidence type="ECO:0000256" key="4">
    <source>
        <dbReference type="SAM" id="SignalP"/>
    </source>
</evidence>
<comment type="caution">
    <text evidence="8">The sequence shown here is derived from an EMBL/GenBank/DDBJ whole genome shotgun (WGS) entry which is preliminary data.</text>
</comment>
<feature type="domain" description="Glycoside hydrolase family 2 immunoglobulin-like beta-sandwich" evidence="5">
    <location>
        <begin position="214"/>
        <end position="314"/>
    </location>
</feature>
<dbReference type="InterPro" id="IPR054593">
    <property type="entry name" value="Beta-mannosidase-like_N2"/>
</dbReference>
<accession>A0A2G0CHJ6</accession>
<dbReference type="Pfam" id="PF00703">
    <property type="entry name" value="Glyco_hydro_2"/>
    <property type="match status" value="1"/>
</dbReference>
<reference evidence="8 9" key="1">
    <citation type="submission" date="2017-10" db="EMBL/GenBank/DDBJ databases">
        <title>The draft genome sequence of Lewinella marina KCTC 32374.</title>
        <authorList>
            <person name="Wang K."/>
        </authorList>
    </citation>
    <scope>NUCLEOTIDE SEQUENCE [LARGE SCALE GENOMIC DNA]</scope>
    <source>
        <strain evidence="8 9">MKG-38</strain>
    </source>
</reference>
<dbReference type="SUPFAM" id="SSF49785">
    <property type="entry name" value="Galactose-binding domain-like"/>
    <property type="match status" value="1"/>
</dbReference>
<dbReference type="Gene3D" id="3.20.20.80">
    <property type="entry name" value="Glycosidases"/>
    <property type="match status" value="1"/>
</dbReference>
<keyword evidence="4" id="KW-0732">Signal</keyword>
<dbReference type="InterPro" id="IPR017853">
    <property type="entry name" value="GH"/>
</dbReference>
<evidence type="ECO:0000256" key="1">
    <source>
        <dbReference type="ARBA" id="ARBA00007401"/>
    </source>
</evidence>